<feature type="binding site" evidence="9">
    <location>
        <position position="120"/>
    </location>
    <ligand>
        <name>a divalent metal cation</name>
        <dbReference type="ChEBI" id="CHEBI:60240"/>
    </ligand>
</feature>
<feature type="binding site" evidence="9">
    <location>
        <position position="116"/>
    </location>
    <ligand>
        <name>substrate</name>
    </ligand>
</feature>
<dbReference type="GO" id="GO:0042803">
    <property type="term" value="F:protein homodimerization activity"/>
    <property type="evidence" value="ECO:0007669"/>
    <property type="project" value="UniProtKB-UniRule"/>
</dbReference>
<dbReference type="PIRSF" id="PIRSF000166">
    <property type="entry name" value="Coproporphyri_ox"/>
    <property type="match status" value="1"/>
</dbReference>
<name>A0A975C2D2_9CAUL</name>
<keyword evidence="7 9" id="KW-0350">Heme biosynthesis</keyword>
<feature type="site" description="Important for dimerization" evidence="9">
    <location>
        <position position="198"/>
    </location>
</feature>
<evidence type="ECO:0000256" key="7">
    <source>
        <dbReference type="ARBA" id="ARBA00023133"/>
    </source>
</evidence>
<feature type="active site" description="Proton donor" evidence="9">
    <location>
        <position position="130"/>
    </location>
</feature>
<dbReference type="PANTHER" id="PTHR10755">
    <property type="entry name" value="COPROPORPHYRINOGEN III OXIDASE, MITOCHONDRIAL"/>
    <property type="match status" value="1"/>
</dbReference>
<dbReference type="GO" id="GO:0005737">
    <property type="term" value="C:cytoplasm"/>
    <property type="evidence" value="ECO:0007669"/>
    <property type="project" value="UniProtKB-SubCell"/>
</dbReference>
<evidence type="ECO:0000313" key="10">
    <source>
        <dbReference type="EMBL" id="QTC90066.1"/>
    </source>
</evidence>
<dbReference type="EC" id="1.3.3.3" evidence="9"/>
<keyword evidence="4 9" id="KW-0963">Cytoplasm</keyword>
<keyword evidence="11" id="KW-1185">Reference proteome</keyword>
<feature type="binding site" evidence="9">
    <location>
        <begin position="132"/>
        <end position="134"/>
    </location>
    <ligand>
        <name>substrate</name>
    </ligand>
</feature>
<evidence type="ECO:0000256" key="9">
    <source>
        <dbReference type="HAMAP-Rule" id="MF_00333"/>
    </source>
</evidence>
<evidence type="ECO:0000256" key="6">
    <source>
        <dbReference type="ARBA" id="ARBA00023002"/>
    </source>
</evidence>
<dbReference type="NCBIfam" id="NF003727">
    <property type="entry name" value="PRK05330.1"/>
    <property type="match status" value="1"/>
</dbReference>
<proteinExistence type="inferred from homology"/>
<feature type="region of interest" description="Important for dimerization" evidence="9">
    <location>
        <begin position="263"/>
        <end position="298"/>
    </location>
</feature>
<evidence type="ECO:0000256" key="3">
    <source>
        <dbReference type="ARBA" id="ARBA00011738"/>
    </source>
</evidence>
<dbReference type="EMBL" id="CP062222">
    <property type="protein sequence ID" value="QTC90066.1"/>
    <property type="molecule type" value="Genomic_DNA"/>
</dbReference>
<comment type="subcellular location">
    <subcellularLocation>
        <location evidence="9">Cytoplasm</location>
    </subcellularLocation>
</comment>
<dbReference type="InterPro" id="IPR001260">
    <property type="entry name" value="Coprogen_oxidase_aer"/>
</dbReference>
<keyword evidence="6 9" id="KW-0560">Oxidoreductase</keyword>
<dbReference type="Gene3D" id="3.40.1500.10">
    <property type="entry name" value="Coproporphyrinogen III oxidase, aerobic"/>
    <property type="match status" value="1"/>
</dbReference>
<keyword evidence="5 9" id="KW-0479">Metal-binding</keyword>
<comment type="pathway">
    <text evidence="1 9">Porphyrin-containing compound metabolism; protoporphyrin-IX biosynthesis; protoporphyrinogen-IX from coproporphyrinogen-III (O2 route): step 1/1.</text>
</comment>
<evidence type="ECO:0000256" key="1">
    <source>
        <dbReference type="ARBA" id="ARBA00005168"/>
    </source>
</evidence>
<dbReference type="FunFam" id="3.40.1500.10:FF:000005">
    <property type="entry name" value="Oxygen-dependent coproporphyrinogen-III oxidase"/>
    <property type="match status" value="1"/>
</dbReference>
<dbReference type="PROSITE" id="PS01021">
    <property type="entry name" value="COPROGEN_OXIDASE"/>
    <property type="match status" value="1"/>
</dbReference>
<evidence type="ECO:0000256" key="8">
    <source>
        <dbReference type="ARBA" id="ARBA00023244"/>
    </source>
</evidence>
<feature type="binding site" evidence="9">
    <location>
        <begin position="281"/>
        <end position="283"/>
    </location>
    <ligand>
        <name>substrate</name>
    </ligand>
</feature>
<organism evidence="10 11">
    <name type="scientific">Brevundimonas goettingensis</name>
    <dbReference type="NCBI Taxonomy" id="2774190"/>
    <lineage>
        <taxon>Bacteria</taxon>
        <taxon>Pseudomonadati</taxon>
        <taxon>Pseudomonadota</taxon>
        <taxon>Alphaproteobacteria</taxon>
        <taxon>Caulobacterales</taxon>
        <taxon>Caulobacteraceae</taxon>
        <taxon>Brevundimonas</taxon>
    </lineage>
</organism>
<dbReference type="PANTHER" id="PTHR10755:SF0">
    <property type="entry name" value="OXYGEN-DEPENDENT COPROPORPHYRINOGEN-III OXIDASE, MITOCHONDRIAL"/>
    <property type="match status" value="1"/>
</dbReference>
<dbReference type="AlphaFoldDB" id="A0A975C2D2"/>
<sequence>MSEAVSDPLALKKAETRAWFEALRDRIHAGLEALEDAAPADLFPGEPGRFVRTPWTRASNADGSPGGGGVMGMMHGRLFEKVGVHCSTVHGTFPADYAKTVPGAEEDPRFFATGISLIAHPWSPRVPAVHMNTRFIATTRSWFGGGADLTPVLDVDRSQDAPDAQAFHAAMKAACDAHDPAYHPHFKAWCDEYFWLPHRNEPRGIGGIFFDHHDTGDHAADFAFTRDVGTAFLDVYSALVTRRMAEPWTPEERQEQLVRRGRYVEFNLLYDRGTMFGLKTGGNVESILSSMPPAVAWP</sequence>
<dbReference type="Pfam" id="PF01218">
    <property type="entry name" value="Coprogen_oxidas"/>
    <property type="match status" value="1"/>
</dbReference>
<accession>A0A975C2D2</accession>
<protein>
    <recommendedName>
        <fullName evidence="9">Oxygen-dependent coproporphyrinogen-III oxidase</fullName>
        <shortName evidence="9">CPO</shortName>
        <shortName evidence="9">Coprogen oxidase</shortName>
        <shortName evidence="9">Coproporphyrinogenase</shortName>
        <ecNumber evidence="9">1.3.3.3</ecNumber>
    </recommendedName>
</protein>
<dbReference type="GO" id="GO:0004109">
    <property type="term" value="F:coproporphyrinogen oxidase activity"/>
    <property type="evidence" value="ECO:0007669"/>
    <property type="project" value="UniProtKB-UniRule"/>
</dbReference>
<comment type="similarity">
    <text evidence="2 9">Belongs to the aerobic coproporphyrinogen-III oxidase family.</text>
</comment>
<dbReference type="RefSeq" id="WP_207868483.1">
    <property type="nucleotide sequence ID" value="NZ_CP062222.1"/>
</dbReference>
<evidence type="ECO:0000256" key="4">
    <source>
        <dbReference type="ARBA" id="ARBA00022490"/>
    </source>
</evidence>
<evidence type="ECO:0000256" key="5">
    <source>
        <dbReference type="ARBA" id="ARBA00022723"/>
    </source>
</evidence>
<dbReference type="GO" id="GO:0006782">
    <property type="term" value="P:protoporphyrinogen IX biosynthetic process"/>
    <property type="evidence" value="ECO:0007669"/>
    <property type="project" value="UniProtKB-UniRule"/>
</dbReference>
<keyword evidence="8 9" id="KW-0627">Porphyrin biosynthesis</keyword>
<comment type="subunit">
    <text evidence="3 9">Homodimer.</text>
</comment>
<reference evidence="10" key="1">
    <citation type="submission" date="2020-09" db="EMBL/GenBank/DDBJ databases">
        <title>Brevundimonas sp. LVF2 isolated from a puddle in Goettingen, Germany.</title>
        <authorList>
            <person name="Friedrich I."/>
            <person name="Klassen A."/>
            <person name="Hannes N."/>
            <person name="Schneider D."/>
            <person name="Hertel R."/>
            <person name="Daniel R."/>
        </authorList>
    </citation>
    <scope>NUCLEOTIDE SEQUENCE</scope>
    <source>
        <strain evidence="10">LVF2</strain>
    </source>
</reference>
<dbReference type="PRINTS" id="PR00073">
    <property type="entry name" value="COPRGNOXDASE"/>
</dbReference>
<dbReference type="InterPro" id="IPR036406">
    <property type="entry name" value="Coprogen_oxidase_aer_sf"/>
</dbReference>
<comment type="catalytic activity">
    <reaction evidence="9">
        <text>coproporphyrinogen III + O2 + 2 H(+) = protoporphyrinogen IX + 2 CO2 + 2 H2O</text>
        <dbReference type="Rhea" id="RHEA:18257"/>
        <dbReference type="ChEBI" id="CHEBI:15377"/>
        <dbReference type="ChEBI" id="CHEBI:15378"/>
        <dbReference type="ChEBI" id="CHEBI:15379"/>
        <dbReference type="ChEBI" id="CHEBI:16526"/>
        <dbReference type="ChEBI" id="CHEBI:57307"/>
        <dbReference type="ChEBI" id="CHEBI:57309"/>
        <dbReference type="EC" id="1.3.3.3"/>
    </reaction>
</comment>
<gene>
    <name evidence="9 10" type="primary">hemF</name>
    <name evidence="10" type="ORF">IFJ75_12295</name>
</gene>
<feature type="binding site" evidence="9">
    <location>
        <position position="130"/>
    </location>
    <ligand>
        <name>a divalent metal cation</name>
        <dbReference type="ChEBI" id="CHEBI:60240"/>
    </ligand>
</feature>
<dbReference type="HAMAP" id="MF_00333">
    <property type="entry name" value="Coprogen_oxidas"/>
    <property type="match status" value="1"/>
</dbReference>
<evidence type="ECO:0000313" key="11">
    <source>
        <dbReference type="Proteomes" id="UP000663918"/>
    </source>
</evidence>
<dbReference type="SUPFAM" id="SSF102886">
    <property type="entry name" value="Coproporphyrinogen III oxidase"/>
    <property type="match status" value="1"/>
</dbReference>
<feature type="binding site" evidence="9">
    <location>
        <position position="168"/>
    </location>
    <ligand>
        <name>a divalent metal cation</name>
        <dbReference type="ChEBI" id="CHEBI:60240"/>
    </ligand>
</feature>
<dbReference type="InterPro" id="IPR018375">
    <property type="entry name" value="Coprogen_oxidase_CS"/>
</dbReference>
<feature type="binding site" evidence="9">
    <location>
        <position position="198"/>
    </location>
    <ligand>
        <name>a divalent metal cation</name>
        <dbReference type="ChEBI" id="CHEBI:60240"/>
    </ligand>
</feature>
<dbReference type="KEGG" id="bgoe:IFJ75_12295"/>
<dbReference type="Proteomes" id="UP000663918">
    <property type="component" value="Chromosome"/>
</dbReference>
<dbReference type="GO" id="GO:0046872">
    <property type="term" value="F:metal ion binding"/>
    <property type="evidence" value="ECO:0007669"/>
    <property type="project" value="UniProtKB-KW"/>
</dbReference>
<evidence type="ECO:0000256" key="2">
    <source>
        <dbReference type="ARBA" id="ARBA00010644"/>
    </source>
</evidence>
<comment type="cofactor">
    <cofactor evidence="9">
        <name>a divalent metal cation</name>
        <dbReference type="ChEBI" id="CHEBI:60240"/>
    </cofactor>
</comment>
<comment type="function">
    <text evidence="9">Involved in the heme biosynthesis. Catalyzes the aerobic oxidative decarboxylation of propionate groups of rings A and B of coproporphyrinogen-III to yield the vinyl groups in protoporphyrinogen-IX.</text>
</comment>